<dbReference type="OrthoDB" id="5902385at2759"/>
<keyword evidence="4" id="KW-1185">Reference proteome</keyword>
<evidence type="ECO:0000313" key="3">
    <source>
        <dbReference type="EMBL" id="EYB86733.1"/>
    </source>
</evidence>
<evidence type="ECO:0000256" key="1">
    <source>
        <dbReference type="SAM" id="MobiDB-lite"/>
    </source>
</evidence>
<accession>A0A016S7X3</accession>
<sequence length="244" mass="27543">MWLLIALASVAQTVLCEDITQDQNKTCTRSAISVKAYGKAAKIPFPSGEQPKDKNKTDPSHENTSNFTLRLETMTVREGNGDPVIVQRLTGLDNDGAVRSMAEFSILDKGKGKHTILLPGRFDDFVKRCTVVRMHKMSGAYMKHISLLLLPCLLILTDARRRVIVKESKEECKWDNFYSAKKIDASSHLVNLIEETLQVKLKDDDQITKIELFHTNPDWMYAIIDVRDNENSPPPLFASSHRGE</sequence>
<dbReference type="Proteomes" id="UP000024635">
    <property type="component" value="Unassembled WGS sequence"/>
</dbReference>
<comment type="caution">
    <text evidence="3">The sequence shown here is derived from an EMBL/GenBank/DDBJ whole genome shotgun (WGS) entry which is preliminary data.</text>
</comment>
<feature type="chain" id="PRO_5001486135" evidence="2">
    <location>
        <begin position="17"/>
        <end position="244"/>
    </location>
</feature>
<name>A0A016S7X3_9BILA</name>
<reference evidence="4" key="1">
    <citation type="journal article" date="2015" name="Nat. Genet.">
        <title>The genome and transcriptome of the zoonotic hookworm Ancylostoma ceylanicum identify infection-specific gene families.</title>
        <authorList>
            <person name="Schwarz E.M."/>
            <person name="Hu Y."/>
            <person name="Antoshechkin I."/>
            <person name="Miller M.M."/>
            <person name="Sternberg P.W."/>
            <person name="Aroian R.V."/>
        </authorList>
    </citation>
    <scope>NUCLEOTIDE SEQUENCE</scope>
    <source>
        <strain evidence="4">HY135</strain>
    </source>
</reference>
<protein>
    <submittedName>
        <fullName evidence="3">Uncharacterized protein</fullName>
    </submittedName>
</protein>
<feature type="compositionally biased region" description="Basic and acidic residues" evidence="1">
    <location>
        <begin position="50"/>
        <end position="61"/>
    </location>
</feature>
<proteinExistence type="predicted"/>
<evidence type="ECO:0000256" key="2">
    <source>
        <dbReference type="SAM" id="SignalP"/>
    </source>
</evidence>
<feature type="region of interest" description="Disordered" evidence="1">
    <location>
        <begin position="43"/>
        <end position="65"/>
    </location>
</feature>
<dbReference type="AlphaFoldDB" id="A0A016S7X3"/>
<keyword evidence="2" id="KW-0732">Signal</keyword>
<gene>
    <name evidence="3" type="primary">Acey_s0273.g1001</name>
    <name evidence="3" type="ORF">Y032_0273g1001</name>
</gene>
<evidence type="ECO:0000313" key="4">
    <source>
        <dbReference type="Proteomes" id="UP000024635"/>
    </source>
</evidence>
<organism evidence="3 4">
    <name type="scientific">Ancylostoma ceylanicum</name>
    <dbReference type="NCBI Taxonomy" id="53326"/>
    <lineage>
        <taxon>Eukaryota</taxon>
        <taxon>Metazoa</taxon>
        <taxon>Ecdysozoa</taxon>
        <taxon>Nematoda</taxon>
        <taxon>Chromadorea</taxon>
        <taxon>Rhabditida</taxon>
        <taxon>Rhabditina</taxon>
        <taxon>Rhabditomorpha</taxon>
        <taxon>Strongyloidea</taxon>
        <taxon>Ancylostomatidae</taxon>
        <taxon>Ancylostomatinae</taxon>
        <taxon>Ancylostoma</taxon>
    </lineage>
</organism>
<feature type="signal peptide" evidence="2">
    <location>
        <begin position="1"/>
        <end position="16"/>
    </location>
</feature>
<dbReference type="EMBL" id="JARK01001609">
    <property type="protein sequence ID" value="EYB86733.1"/>
    <property type="molecule type" value="Genomic_DNA"/>
</dbReference>